<evidence type="ECO:0000313" key="11">
    <source>
        <dbReference type="EMBL" id="NQV64898.1"/>
    </source>
</evidence>
<feature type="binding site" evidence="9">
    <location>
        <position position="217"/>
    </location>
    <ligand>
        <name>[4Fe-4S] cluster</name>
        <dbReference type="ChEBI" id="CHEBI:49883"/>
        <label>2</label>
    </ligand>
</feature>
<feature type="binding site" evidence="9">
    <location>
        <position position="213"/>
    </location>
    <ligand>
        <name>[4Fe-4S] cluster</name>
        <dbReference type="ChEBI" id="CHEBI:49883"/>
        <label>1</label>
    </ligand>
</feature>
<dbReference type="InterPro" id="IPR013542">
    <property type="entry name" value="QueG_DUF1730"/>
</dbReference>
<comment type="cofactor">
    <cofactor evidence="9">
        <name>[4Fe-4S] cluster</name>
        <dbReference type="ChEBI" id="CHEBI:49883"/>
    </cofactor>
    <text evidence="9">Binds 2 [4Fe-4S] clusters per monomer.</text>
</comment>
<dbReference type="HAMAP" id="MF_00916">
    <property type="entry name" value="QueG"/>
    <property type="match status" value="1"/>
</dbReference>
<dbReference type="FunFam" id="3.30.70.20:FF:000017">
    <property type="entry name" value="Epoxyqueuosine reductase"/>
    <property type="match status" value="1"/>
</dbReference>
<keyword evidence="6 9" id="KW-0560">Oxidoreductase</keyword>
<gene>
    <name evidence="9 11" type="primary">queG</name>
    <name evidence="11" type="ORF">HQ497_05985</name>
</gene>
<keyword evidence="8 9" id="KW-0411">Iron-sulfur</keyword>
<dbReference type="PROSITE" id="PS00198">
    <property type="entry name" value="4FE4S_FER_1"/>
    <property type="match status" value="1"/>
</dbReference>
<evidence type="ECO:0000259" key="10">
    <source>
        <dbReference type="PROSITE" id="PS51379"/>
    </source>
</evidence>
<dbReference type="NCBIfam" id="TIGR00276">
    <property type="entry name" value="tRNA epoxyqueuosine(34) reductase QueG"/>
    <property type="match status" value="1"/>
</dbReference>
<dbReference type="InterPro" id="IPR017896">
    <property type="entry name" value="4Fe4S_Fe-S-bd"/>
</dbReference>
<feature type="binding site" evidence="9">
    <location>
        <position position="173"/>
    </location>
    <ligand>
        <name>cob(II)alamin</name>
        <dbReference type="ChEBI" id="CHEBI:16304"/>
    </ligand>
</feature>
<accession>A0A972VWC4</accession>
<dbReference type="InterPro" id="IPR004453">
    <property type="entry name" value="QueG"/>
</dbReference>
<dbReference type="EMBL" id="JABMOJ010000220">
    <property type="protein sequence ID" value="NQV64898.1"/>
    <property type="molecule type" value="Genomic_DNA"/>
</dbReference>
<dbReference type="Pfam" id="PF13484">
    <property type="entry name" value="Fer4_16"/>
    <property type="match status" value="1"/>
</dbReference>
<keyword evidence="5 9" id="KW-0671">Queuosine biosynthesis</keyword>
<feature type="binding site" evidence="9">
    <location>
        <position position="260"/>
    </location>
    <ligand>
        <name>[4Fe-4S] cluster</name>
        <dbReference type="ChEBI" id="CHEBI:49883"/>
        <label>2</label>
    </ligand>
</feature>
<evidence type="ECO:0000256" key="4">
    <source>
        <dbReference type="ARBA" id="ARBA00022723"/>
    </source>
</evidence>
<feature type="binding site" evidence="9">
    <location>
        <position position="187"/>
    </location>
    <ligand>
        <name>cob(II)alamin</name>
        <dbReference type="ChEBI" id="CHEBI:16304"/>
    </ligand>
</feature>
<comment type="cofactor">
    <cofactor evidence="9">
        <name>cob(II)alamin</name>
        <dbReference type="ChEBI" id="CHEBI:16304"/>
    </cofactor>
</comment>
<keyword evidence="9" id="KW-0846">Cobalamin</keyword>
<dbReference type="SUPFAM" id="SSF46548">
    <property type="entry name" value="alpha-helical ferredoxin"/>
    <property type="match status" value="1"/>
</dbReference>
<dbReference type="PROSITE" id="PS51379">
    <property type="entry name" value="4FE4S_FER_2"/>
    <property type="match status" value="1"/>
</dbReference>
<dbReference type="PANTHER" id="PTHR30002:SF4">
    <property type="entry name" value="EPOXYQUEUOSINE REDUCTASE"/>
    <property type="match status" value="1"/>
</dbReference>
<keyword evidence="1 9" id="KW-0004">4Fe-4S</keyword>
<comment type="function">
    <text evidence="9">Catalyzes the conversion of epoxyqueuosine (oQ) to queuosine (Q), which is a hypermodified base found in the wobble positions of tRNA(Asp), tRNA(Asn), tRNA(His) and tRNA(Tyr).</text>
</comment>
<comment type="caution">
    <text evidence="11">The sequence shown here is derived from an EMBL/GenBank/DDBJ whole genome shotgun (WGS) entry which is preliminary data.</text>
</comment>
<dbReference type="Proteomes" id="UP000754644">
    <property type="component" value="Unassembled WGS sequence"/>
</dbReference>
<feature type="binding site" evidence="9">
    <location>
        <position position="210"/>
    </location>
    <ligand>
        <name>[4Fe-4S] cluster</name>
        <dbReference type="ChEBI" id="CHEBI:49883"/>
        <label>1</label>
    </ligand>
</feature>
<dbReference type="GO" id="GO:0051539">
    <property type="term" value="F:4 iron, 4 sulfur cluster binding"/>
    <property type="evidence" value="ECO:0007669"/>
    <property type="project" value="UniProtKB-KW"/>
</dbReference>
<evidence type="ECO:0000256" key="1">
    <source>
        <dbReference type="ARBA" id="ARBA00022485"/>
    </source>
</evidence>
<dbReference type="Gene3D" id="3.30.70.20">
    <property type="match status" value="1"/>
</dbReference>
<feature type="binding site" evidence="9">
    <location>
        <position position="176"/>
    </location>
    <ligand>
        <name>cob(II)alamin</name>
        <dbReference type="ChEBI" id="CHEBI:16304"/>
    </ligand>
</feature>
<evidence type="ECO:0000256" key="2">
    <source>
        <dbReference type="ARBA" id="ARBA00022490"/>
    </source>
</evidence>
<keyword evidence="9" id="KW-0170">Cobalt</keyword>
<keyword evidence="7 9" id="KW-0408">Iron</keyword>
<feature type="binding site" evidence="9">
    <location>
        <begin position="260"/>
        <end position="261"/>
    </location>
    <ligand>
        <name>cob(II)alamin</name>
        <dbReference type="ChEBI" id="CHEBI:16304"/>
    </ligand>
</feature>
<organism evidence="11 12">
    <name type="scientific">SAR86 cluster bacterium</name>
    <dbReference type="NCBI Taxonomy" id="2030880"/>
    <lineage>
        <taxon>Bacteria</taxon>
        <taxon>Pseudomonadati</taxon>
        <taxon>Pseudomonadota</taxon>
        <taxon>Gammaproteobacteria</taxon>
        <taxon>SAR86 cluster</taxon>
    </lineage>
</organism>
<feature type="binding site" evidence="9">
    <location>
        <position position="152"/>
    </location>
    <ligand>
        <name>cob(II)alamin</name>
        <dbReference type="ChEBI" id="CHEBI:16304"/>
    </ligand>
</feature>
<dbReference type="GO" id="GO:0008616">
    <property type="term" value="P:tRNA queuosine(34) biosynthetic process"/>
    <property type="evidence" value="ECO:0007669"/>
    <property type="project" value="UniProtKB-UniRule"/>
</dbReference>
<feature type="binding site" evidence="9">
    <location>
        <position position="70"/>
    </location>
    <ligand>
        <name>cob(II)alamin</name>
        <dbReference type="ChEBI" id="CHEBI:16304"/>
    </ligand>
</feature>
<keyword evidence="4 9" id="KW-0479">Metal-binding</keyword>
<evidence type="ECO:0000256" key="9">
    <source>
        <dbReference type="HAMAP-Rule" id="MF_00916"/>
    </source>
</evidence>
<sequence length="372" mass="41968">MSTIPHTDQESQAVYQTLGRQLESWAQELGFQQVGITDTDLGDHEARLQTWLDKGFHGEMAYMGHHGRMRSRPAELVPGVTRVITLRMDYLPAGTEPLAQLESPADAYVARYALGRDYHKVIRRRLVKLWKRINDYLLDHGIDHHSARVFTDSAPILEKALAEKSGLGWIGKNTLLLNQTAGSFFFLAEIFTDLPLTLSQPQTSNHCGSCNRCIEVCPTAAIIAPYQLDARRCISYLTIEHRGSIPTEFRAPMGNRIFGCDDCQLFCPWNKFAQVSSVTDFNPRNELDASTLIELFLWSETEFLSRTEGSAIRRTGYLGWRRNIAVALGNCDFDERVYQVLATHLAAAPPLVQEHMTWAMAALDERRPNPSS</sequence>
<feature type="binding site" evidence="9">
    <location>
        <position position="233"/>
    </location>
    <ligand>
        <name>[4Fe-4S] cluster</name>
        <dbReference type="ChEBI" id="CHEBI:49883"/>
        <label>2</label>
    </ligand>
</feature>
<keyword evidence="3 9" id="KW-0819">tRNA processing</keyword>
<feature type="domain" description="4Fe-4S ferredoxin-type" evidence="10">
    <location>
        <begin position="199"/>
        <end position="227"/>
    </location>
</feature>
<dbReference type="EC" id="1.17.99.6" evidence="9"/>
<evidence type="ECO:0000256" key="7">
    <source>
        <dbReference type="ARBA" id="ARBA00023004"/>
    </source>
</evidence>
<evidence type="ECO:0000313" key="12">
    <source>
        <dbReference type="Proteomes" id="UP000754644"/>
    </source>
</evidence>
<feature type="binding site" evidence="9">
    <location>
        <position position="263"/>
    </location>
    <ligand>
        <name>[4Fe-4S] cluster</name>
        <dbReference type="ChEBI" id="CHEBI:49883"/>
        <label>2</label>
    </ligand>
</feature>
<dbReference type="PANTHER" id="PTHR30002">
    <property type="entry name" value="EPOXYQUEUOSINE REDUCTASE"/>
    <property type="match status" value="1"/>
</dbReference>
<dbReference type="GO" id="GO:0052693">
    <property type="term" value="F:epoxyqueuosine reductase activity"/>
    <property type="evidence" value="ECO:0007669"/>
    <property type="project" value="UniProtKB-UniRule"/>
</dbReference>
<comment type="pathway">
    <text evidence="9">tRNA modification; tRNA-queuosine biosynthesis.</text>
</comment>
<protein>
    <recommendedName>
        <fullName evidence="9">Epoxyqueuosine reductase</fullName>
        <ecNumber evidence="9">1.17.99.6</ecNumber>
    </recommendedName>
    <alternativeName>
        <fullName evidence="9">Queuosine biosynthesis protein QueG</fullName>
    </alternativeName>
</protein>
<evidence type="ECO:0000256" key="6">
    <source>
        <dbReference type="ARBA" id="ARBA00023002"/>
    </source>
</evidence>
<reference evidence="11" key="1">
    <citation type="submission" date="2020-05" db="EMBL/GenBank/DDBJ databases">
        <title>Sulfur intermediates as new biogeochemical hubs in an aquatic model microbial ecosystem.</title>
        <authorList>
            <person name="Vigneron A."/>
        </authorList>
    </citation>
    <scope>NUCLEOTIDE SEQUENCE</scope>
    <source>
        <strain evidence="11">Bin.250</strain>
    </source>
</reference>
<evidence type="ECO:0000256" key="3">
    <source>
        <dbReference type="ARBA" id="ARBA00022694"/>
    </source>
</evidence>
<feature type="binding site" evidence="9">
    <location>
        <position position="235"/>
    </location>
    <ligand>
        <name>cob(II)alamin</name>
        <dbReference type="ChEBI" id="CHEBI:16304"/>
    </ligand>
</feature>
<feature type="binding site" evidence="9">
    <location>
        <position position="207"/>
    </location>
    <ligand>
        <name>[4Fe-4S] cluster</name>
        <dbReference type="ChEBI" id="CHEBI:49883"/>
        <label>1</label>
    </ligand>
</feature>
<comment type="similarity">
    <text evidence="9">Belongs to the QueG family.</text>
</comment>
<dbReference type="GO" id="GO:0046872">
    <property type="term" value="F:metal ion binding"/>
    <property type="evidence" value="ECO:0007669"/>
    <property type="project" value="UniProtKB-KW"/>
</dbReference>
<dbReference type="AlphaFoldDB" id="A0A972VWC4"/>
<evidence type="ECO:0000256" key="8">
    <source>
        <dbReference type="ARBA" id="ARBA00023014"/>
    </source>
</evidence>
<dbReference type="InterPro" id="IPR017900">
    <property type="entry name" value="4Fe4S_Fe_S_CS"/>
</dbReference>
<dbReference type="Pfam" id="PF08331">
    <property type="entry name" value="QueG_DUF1730"/>
    <property type="match status" value="1"/>
</dbReference>
<keyword evidence="2 9" id="KW-0963">Cytoplasm</keyword>
<dbReference type="GO" id="GO:0005737">
    <property type="term" value="C:cytoplasm"/>
    <property type="evidence" value="ECO:0007669"/>
    <property type="project" value="UniProtKB-SubCell"/>
</dbReference>
<comment type="catalytic activity">
    <reaction evidence="9">
        <text>epoxyqueuosine(34) in tRNA + AH2 = queuosine(34) in tRNA + A + H2O</text>
        <dbReference type="Rhea" id="RHEA:32159"/>
        <dbReference type="Rhea" id="RHEA-COMP:18571"/>
        <dbReference type="Rhea" id="RHEA-COMP:18582"/>
        <dbReference type="ChEBI" id="CHEBI:13193"/>
        <dbReference type="ChEBI" id="CHEBI:15377"/>
        <dbReference type="ChEBI" id="CHEBI:17499"/>
        <dbReference type="ChEBI" id="CHEBI:194431"/>
        <dbReference type="ChEBI" id="CHEBI:194443"/>
        <dbReference type="EC" id="1.17.99.6"/>
    </reaction>
</comment>
<dbReference type="GO" id="GO:0031419">
    <property type="term" value="F:cobalamin binding"/>
    <property type="evidence" value="ECO:0007669"/>
    <property type="project" value="UniProtKB-KW"/>
</dbReference>
<feature type="binding site" evidence="9">
    <location>
        <position position="267"/>
    </location>
    <ligand>
        <name>[4Fe-4S] cluster</name>
        <dbReference type="ChEBI" id="CHEBI:49883"/>
        <label>1</label>
    </ligand>
</feature>
<feature type="active site" description="Proton donor" evidence="9">
    <location>
        <position position="152"/>
    </location>
</feature>
<comment type="caution">
    <text evidence="9">Lacks conserved residue(s) required for the propagation of feature annotation.</text>
</comment>
<comment type="subcellular location">
    <subcellularLocation>
        <location evidence="9">Cytoplasm</location>
    </subcellularLocation>
</comment>
<name>A0A972VWC4_9GAMM</name>
<comment type="subunit">
    <text evidence="9">Monomer.</text>
</comment>
<evidence type="ECO:0000256" key="5">
    <source>
        <dbReference type="ARBA" id="ARBA00022785"/>
    </source>
</evidence>
<proteinExistence type="inferred from homology"/>